<comment type="subcellular location">
    <subcellularLocation>
        <location evidence="1">Golgi apparatus membrane</location>
        <topology evidence="1">Multi-pass membrane protein</topology>
    </subcellularLocation>
</comment>
<sequence length="130" mass="14822">LMTMGIAFFGLGMMLLFDAGLLALGNVLFIFGLGLFIGIERIFRFFFQRHKLKGTSFFLGGIFAVLLGFPLIGTIIEIYGSFFFCPRLLHRLNALPILNQLVVINFKVRKILCRVEFRSNIAYYIISTEK</sequence>
<feature type="transmembrane region" description="Helical" evidence="7">
    <location>
        <begin position="57"/>
        <end position="82"/>
    </location>
</feature>
<dbReference type="AlphaFoldDB" id="A0A0R3X7J0"/>
<evidence type="ECO:0000313" key="8">
    <source>
        <dbReference type="WBParaSite" id="TTAC_0000951501-mRNA-1"/>
    </source>
</evidence>
<organism evidence="8">
    <name type="scientific">Hydatigena taeniaeformis</name>
    <name type="common">Feline tapeworm</name>
    <name type="synonym">Taenia taeniaeformis</name>
    <dbReference type="NCBI Taxonomy" id="6205"/>
    <lineage>
        <taxon>Eukaryota</taxon>
        <taxon>Metazoa</taxon>
        <taxon>Spiralia</taxon>
        <taxon>Lophotrochozoa</taxon>
        <taxon>Platyhelminthes</taxon>
        <taxon>Cestoda</taxon>
        <taxon>Eucestoda</taxon>
        <taxon>Cyclophyllidea</taxon>
        <taxon>Taeniidae</taxon>
        <taxon>Hydatigera</taxon>
    </lineage>
</organism>
<accession>A0A0R3X7J0</accession>
<evidence type="ECO:0000256" key="6">
    <source>
        <dbReference type="ARBA" id="ARBA00025799"/>
    </source>
</evidence>
<dbReference type="PANTHER" id="PTHR21493">
    <property type="entry name" value="CGI-141-RELATED/LIPASE CONTAINING PROTEIN"/>
    <property type="match status" value="1"/>
</dbReference>
<feature type="transmembrane region" description="Helical" evidence="7">
    <location>
        <begin position="6"/>
        <end position="36"/>
    </location>
</feature>
<reference evidence="8" key="1">
    <citation type="submission" date="2017-02" db="UniProtKB">
        <authorList>
            <consortium name="WormBaseParasite"/>
        </authorList>
    </citation>
    <scope>IDENTIFICATION</scope>
</reference>
<dbReference type="GO" id="GO:0005783">
    <property type="term" value="C:endoplasmic reticulum"/>
    <property type="evidence" value="ECO:0007669"/>
    <property type="project" value="TreeGrafter"/>
</dbReference>
<dbReference type="STRING" id="6205.A0A0R3X7J0"/>
<keyword evidence="2 7" id="KW-0812">Transmembrane</keyword>
<dbReference type="PANTHER" id="PTHR21493:SF9">
    <property type="entry name" value="GOLGI TRANSPORT PROTEIN 1-RELATED"/>
    <property type="match status" value="1"/>
</dbReference>
<keyword evidence="3 7" id="KW-1133">Transmembrane helix</keyword>
<dbReference type="GO" id="GO:0042147">
    <property type="term" value="P:retrograde transport, endosome to Golgi"/>
    <property type="evidence" value="ECO:0007669"/>
    <property type="project" value="InterPro"/>
</dbReference>
<dbReference type="GO" id="GO:0005829">
    <property type="term" value="C:cytosol"/>
    <property type="evidence" value="ECO:0007669"/>
    <property type="project" value="GOC"/>
</dbReference>
<proteinExistence type="inferred from homology"/>
<protein>
    <submittedName>
        <fullName evidence="8">Vesicle transport protein GOT1B</fullName>
    </submittedName>
</protein>
<keyword evidence="4" id="KW-0333">Golgi apparatus</keyword>
<evidence type="ECO:0000256" key="3">
    <source>
        <dbReference type="ARBA" id="ARBA00022989"/>
    </source>
</evidence>
<dbReference type="WBParaSite" id="TTAC_0000951501-mRNA-1">
    <property type="protein sequence ID" value="TTAC_0000951501-mRNA-1"/>
    <property type="gene ID" value="TTAC_0000951501"/>
</dbReference>
<dbReference type="GO" id="GO:0000139">
    <property type="term" value="C:Golgi membrane"/>
    <property type="evidence" value="ECO:0007669"/>
    <property type="project" value="UniProtKB-SubCell"/>
</dbReference>
<dbReference type="InterPro" id="IPR007305">
    <property type="entry name" value="Vesicle_transpt_Got1/SFT2"/>
</dbReference>
<evidence type="ECO:0000256" key="1">
    <source>
        <dbReference type="ARBA" id="ARBA00004653"/>
    </source>
</evidence>
<name>A0A0R3X7J0_HYDTA</name>
<evidence type="ECO:0000256" key="2">
    <source>
        <dbReference type="ARBA" id="ARBA00022692"/>
    </source>
</evidence>
<dbReference type="Pfam" id="PF04178">
    <property type="entry name" value="Got1"/>
    <property type="match status" value="1"/>
</dbReference>
<evidence type="ECO:0000256" key="7">
    <source>
        <dbReference type="SAM" id="Phobius"/>
    </source>
</evidence>
<evidence type="ECO:0000256" key="4">
    <source>
        <dbReference type="ARBA" id="ARBA00023034"/>
    </source>
</evidence>
<comment type="similarity">
    <text evidence="6">Belongs to the GOT1 family.</text>
</comment>
<evidence type="ECO:0000256" key="5">
    <source>
        <dbReference type="ARBA" id="ARBA00023136"/>
    </source>
</evidence>
<keyword evidence="5 7" id="KW-0472">Membrane</keyword>
<dbReference type="GO" id="GO:0006888">
    <property type="term" value="P:endoplasmic reticulum to Golgi vesicle-mediated transport"/>
    <property type="evidence" value="ECO:0007669"/>
    <property type="project" value="InterPro"/>
</dbReference>
<dbReference type="InterPro" id="IPR045176">
    <property type="entry name" value="Got1"/>
</dbReference>